<evidence type="ECO:0000313" key="2">
    <source>
        <dbReference type="EMBL" id="BAD16227.1"/>
    </source>
</evidence>
<protein>
    <submittedName>
        <fullName evidence="2">Uncharacterized protein</fullName>
    </submittedName>
</protein>
<feature type="region of interest" description="Disordered" evidence="1">
    <location>
        <begin position="30"/>
        <end position="64"/>
    </location>
</feature>
<organism evidence="2 3">
    <name type="scientific">Oryza sativa subsp. japonica</name>
    <name type="common">Rice</name>
    <dbReference type="NCBI Taxonomy" id="39947"/>
    <lineage>
        <taxon>Eukaryota</taxon>
        <taxon>Viridiplantae</taxon>
        <taxon>Streptophyta</taxon>
        <taxon>Embryophyta</taxon>
        <taxon>Tracheophyta</taxon>
        <taxon>Spermatophyta</taxon>
        <taxon>Magnoliopsida</taxon>
        <taxon>Liliopsida</taxon>
        <taxon>Poales</taxon>
        <taxon>Poaceae</taxon>
        <taxon>BOP clade</taxon>
        <taxon>Oryzoideae</taxon>
        <taxon>Oryzeae</taxon>
        <taxon>Oryzinae</taxon>
        <taxon>Oryza</taxon>
        <taxon>Oryza sativa</taxon>
    </lineage>
</organism>
<dbReference type="EMBL" id="AP005569">
    <property type="protein sequence ID" value="BAD16227.1"/>
    <property type="molecule type" value="Genomic_DNA"/>
</dbReference>
<dbReference type="AlphaFoldDB" id="Q6YYV3"/>
<evidence type="ECO:0000256" key="1">
    <source>
        <dbReference type="SAM" id="MobiDB-lite"/>
    </source>
</evidence>
<gene>
    <name evidence="2" type="primary">OJ1310_F05.12</name>
</gene>
<evidence type="ECO:0000313" key="3">
    <source>
        <dbReference type="Proteomes" id="UP000000763"/>
    </source>
</evidence>
<reference evidence="3" key="1">
    <citation type="journal article" date="2005" name="Nature">
        <title>The map-based sequence of the rice genome.</title>
        <authorList>
            <consortium name="International rice genome sequencing project (IRGSP)"/>
            <person name="Matsumoto T."/>
            <person name="Wu J."/>
            <person name="Kanamori H."/>
            <person name="Katayose Y."/>
            <person name="Fujisawa M."/>
            <person name="Namiki N."/>
            <person name="Mizuno H."/>
            <person name="Yamamoto K."/>
            <person name="Antonio B.A."/>
            <person name="Baba T."/>
            <person name="Sakata K."/>
            <person name="Nagamura Y."/>
            <person name="Aoki H."/>
            <person name="Arikawa K."/>
            <person name="Arita K."/>
            <person name="Bito T."/>
            <person name="Chiden Y."/>
            <person name="Fujitsuka N."/>
            <person name="Fukunaka R."/>
            <person name="Hamada M."/>
            <person name="Harada C."/>
            <person name="Hayashi A."/>
            <person name="Hijishita S."/>
            <person name="Honda M."/>
            <person name="Hosokawa S."/>
            <person name="Ichikawa Y."/>
            <person name="Idonuma A."/>
            <person name="Iijima M."/>
            <person name="Ikeda M."/>
            <person name="Ikeno M."/>
            <person name="Ito K."/>
            <person name="Ito S."/>
            <person name="Ito T."/>
            <person name="Ito Y."/>
            <person name="Ito Y."/>
            <person name="Iwabuchi A."/>
            <person name="Kamiya K."/>
            <person name="Karasawa W."/>
            <person name="Kurita K."/>
            <person name="Katagiri S."/>
            <person name="Kikuta A."/>
            <person name="Kobayashi H."/>
            <person name="Kobayashi N."/>
            <person name="Machita K."/>
            <person name="Maehara T."/>
            <person name="Masukawa M."/>
            <person name="Mizubayashi T."/>
            <person name="Mukai Y."/>
            <person name="Nagasaki H."/>
            <person name="Nagata Y."/>
            <person name="Naito S."/>
            <person name="Nakashima M."/>
            <person name="Nakama Y."/>
            <person name="Nakamichi Y."/>
            <person name="Nakamura M."/>
            <person name="Meguro A."/>
            <person name="Negishi M."/>
            <person name="Ohta I."/>
            <person name="Ohta T."/>
            <person name="Okamoto M."/>
            <person name="Ono N."/>
            <person name="Saji S."/>
            <person name="Sakaguchi M."/>
            <person name="Sakai K."/>
            <person name="Shibata M."/>
            <person name="Shimokawa T."/>
            <person name="Song J."/>
            <person name="Takazaki Y."/>
            <person name="Terasawa K."/>
            <person name="Tsugane M."/>
            <person name="Tsuji K."/>
            <person name="Ueda S."/>
            <person name="Waki K."/>
            <person name="Yamagata H."/>
            <person name="Yamamoto M."/>
            <person name="Yamamoto S."/>
            <person name="Yamane H."/>
            <person name="Yoshiki S."/>
            <person name="Yoshihara R."/>
            <person name="Yukawa K."/>
            <person name="Zhong H."/>
            <person name="Yano M."/>
            <person name="Yuan Q."/>
            <person name="Ouyang S."/>
            <person name="Liu J."/>
            <person name="Jones K.M."/>
            <person name="Gansberger K."/>
            <person name="Moffat K."/>
            <person name="Hill J."/>
            <person name="Bera J."/>
            <person name="Fadrosh D."/>
            <person name="Jin S."/>
            <person name="Johri S."/>
            <person name="Kim M."/>
            <person name="Overton L."/>
            <person name="Reardon M."/>
            <person name="Tsitrin T."/>
            <person name="Vuong H."/>
            <person name="Weaver B."/>
            <person name="Ciecko A."/>
            <person name="Tallon L."/>
            <person name="Jackson J."/>
            <person name="Pai G."/>
            <person name="Aken S.V."/>
            <person name="Utterback T."/>
            <person name="Reidmuller S."/>
            <person name="Feldblyum T."/>
            <person name="Hsiao J."/>
            <person name="Zismann V."/>
            <person name="Iobst S."/>
            <person name="de Vazeille A.R."/>
            <person name="Buell C.R."/>
            <person name="Ying K."/>
            <person name="Li Y."/>
            <person name="Lu T."/>
            <person name="Huang Y."/>
            <person name="Zhao Q."/>
            <person name="Feng Q."/>
            <person name="Zhang L."/>
            <person name="Zhu J."/>
            <person name="Weng Q."/>
            <person name="Mu J."/>
            <person name="Lu Y."/>
            <person name="Fan D."/>
            <person name="Liu Y."/>
            <person name="Guan J."/>
            <person name="Zhang Y."/>
            <person name="Yu S."/>
            <person name="Liu X."/>
            <person name="Zhang Y."/>
            <person name="Hong G."/>
            <person name="Han B."/>
            <person name="Choisne N."/>
            <person name="Demange N."/>
            <person name="Orjeda G."/>
            <person name="Samain S."/>
            <person name="Cattolico L."/>
            <person name="Pelletier E."/>
            <person name="Couloux A."/>
            <person name="Segurens B."/>
            <person name="Wincker P."/>
            <person name="D'Hont A."/>
            <person name="Scarpelli C."/>
            <person name="Weissenbach J."/>
            <person name="Salanoubat M."/>
            <person name="Quetier F."/>
            <person name="Yu Y."/>
            <person name="Kim H.R."/>
            <person name="Rambo T."/>
            <person name="Currie J."/>
            <person name="Collura K."/>
            <person name="Luo M."/>
            <person name="Yang T."/>
            <person name="Ammiraju J.S.S."/>
            <person name="Engler F."/>
            <person name="Soderlund C."/>
            <person name="Wing R.A."/>
            <person name="Palmer L.E."/>
            <person name="de la Bastide M."/>
            <person name="Spiegel L."/>
            <person name="Nascimento L."/>
            <person name="Zutavern T."/>
            <person name="O'Shaughnessy A."/>
            <person name="Dike S."/>
            <person name="Dedhia N."/>
            <person name="Preston R."/>
            <person name="Balija V."/>
            <person name="McCombie W.R."/>
            <person name="Chow T."/>
            <person name="Chen H."/>
            <person name="Chung M."/>
            <person name="Chen C."/>
            <person name="Shaw J."/>
            <person name="Wu H."/>
            <person name="Hsiao K."/>
            <person name="Chao Y."/>
            <person name="Chu M."/>
            <person name="Cheng C."/>
            <person name="Hour A."/>
            <person name="Lee P."/>
            <person name="Lin S."/>
            <person name="Lin Y."/>
            <person name="Liou J."/>
            <person name="Liu S."/>
            <person name="Hsing Y."/>
            <person name="Raghuvanshi S."/>
            <person name="Mohanty A."/>
            <person name="Bharti A.K."/>
            <person name="Gaur A."/>
            <person name="Gupta V."/>
            <person name="Kumar D."/>
            <person name="Ravi V."/>
            <person name="Vij S."/>
            <person name="Kapur A."/>
            <person name="Khurana P."/>
            <person name="Khurana P."/>
            <person name="Khurana J.P."/>
            <person name="Tyagi A.K."/>
            <person name="Gaikwad K."/>
            <person name="Singh A."/>
            <person name="Dalal V."/>
            <person name="Srivastava S."/>
            <person name="Dixit A."/>
            <person name="Pal A.K."/>
            <person name="Ghazi I.A."/>
            <person name="Yadav M."/>
            <person name="Pandit A."/>
            <person name="Bhargava A."/>
            <person name="Sureshbabu K."/>
            <person name="Batra K."/>
            <person name="Sharma T.R."/>
            <person name="Mohapatra T."/>
            <person name="Singh N.K."/>
            <person name="Messing J."/>
            <person name="Nelson A.B."/>
            <person name="Fuks G."/>
            <person name="Kavchok S."/>
            <person name="Keizer G."/>
            <person name="Linton E."/>
            <person name="Llaca V."/>
            <person name="Song R."/>
            <person name="Tanyolac B."/>
            <person name="Young S."/>
            <person name="Ho-Il K."/>
            <person name="Hahn J.H."/>
            <person name="Sangsakoo G."/>
            <person name="Vanavichit A."/>
            <person name="de Mattos Luiz.A.T."/>
            <person name="Zimmer P.D."/>
            <person name="Malone G."/>
            <person name="Dellagostin O."/>
            <person name="de Oliveira A.C."/>
            <person name="Bevan M."/>
            <person name="Bancroft I."/>
            <person name="Minx P."/>
            <person name="Cordum H."/>
            <person name="Wilson R."/>
            <person name="Cheng Z."/>
            <person name="Jin W."/>
            <person name="Jiang J."/>
            <person name="Leong S.A."/>
            <person name="Iwama H."/>
            <person name="Gojobori T."/>
            <person name="Itoh T."/>
            <person name="Niimura Y."/>
            <person name="Fujii Y."/>
            <person name="Habara T."/>
            <person name="Sakai H."/>
            <person name="Sato Y."/>
            <person name="Wilson G."/>
            <person name="Kumar K."/>
            <person name="McCouch S."/>
            <person name="Juretic N."/>
            <person name="Hoen D."/>
            <person name="Wright S."/>
            <person name="Bruskiewich R."/>
            <person name="Bureau T."/>
            <person name="Miyao A."/>
            <person name="Hirochika H."/>
            <person name="Nishikawa T."/>
            <person name="Kadowaki K."/>
            <person name="Sugiura M."/>
            <person name="Burr B."/>
            <person name="Sasaki T."/>
        </authorList>
    </citation>
    <scope>NUCLEOTIDE SEQUENCE [LARGE SCALE GENOMIC DNA]</scope>
    <source>
        <strain evidence="3">cv. Nipponbare</strain>
    </source>
</reference>
<dbReference type="Proteomes" id="UP000000763">
    <property type="component" value="Chromosome 9"/>
</dbReference>
<proteinExistence type="predicted"/>
<name>Q6YYV3_ORYSJ</name>
<sequence length="64" mass="7046">MRCLVASSLQDLQADTRSTVDTDGRRLRVKGSKPRRMSLGDKATRPHAQGLAPLLRTHHQPAVS</sequence>
<reference evidence="3" key="2">
    <citation type="journal article" date="2008" name="Nucleic Acids Res.">
        <title>The rice annotation project database (RAP-DB): 2008 update.</title>
        <authorList>
            <consortium name="The rice annotation project (RAP)"/>
        </authorList>
    </citation>
    <scope>GENOME REANNOTATION</scope>
    <source>
        <strain evidence="3">cv. Nipponbare</strain>
    </source>
</reference>
<accession>Q6YYV3</accession>